<dbReference type="PANTHER" id="PTHR11717:SF7">
    <property type="entry name" value="LOW MOLECULAR WEIGHT PHOSPHOTYROSINE PROTEIN PHOSPHATASE"/>
    <property type="match status" value="1"/>
</dbReference>
<feature type="domain" description="Phosphotyrosine protein phosphatase I" evidence="5">
    <location>
        <begin position="1"/>
        <end position="144"/>
    </location>
</feature>
<evidence type="ECO:0000313" key="6">
    <source>
        <dbReference type="EMBL" id="KAK1924919.1"/>
    </source>
</evidence>
<keyword evidence="2" id="KW-0378">Hydrolase</keyword>
<evidence type="ECO:0000259" key="5">
    <source>
        <dbReference type="SMART" id="SM00226"/>
    </source>
</evidence>
<evidence type="ECO:0000256" key="2">
    <source>
        <dbReference type="ARBA" id="ARBA00022801"/>
    </source>
</evidence>
<dbReference type="Pfam" id="PF01451">
    <property type="entry name" value="LMWPc"/>
    <property type="match status" value="1"/>
</dbReference>
<evidence type="ECO:0000313" key="7">
    <source>
        <dbReference type="Proteomes" id="UP001182556"/>
    </source>
</evidence>
<dbReference type="InterPro" id="IPR050438">
    <property type="entry name" value="LMW_PTPase"/>
</dbReference>
<dbReference type="SMART" id="SM00226">
    <property type="entry name" value="LMWPc"/>
    <property type="match status" value="1"/>
</dbReference>
<accession>A0AAD9FRN5</accession>
<protein>
    <submittedName>
        <fullName evidence="6">Low molecular weight phosphotyrosine protein phosphatase</fullName>
    </submittedName>
</protein>
<dbReference type="InterPro" id="IPR036196">
    <property type="entry name" value="Ptyr_pPase_sf"/>
</dbReference>
<reference evidence="6" key="1">
    <citation type="submission" date="2023-02" db="EMBL/GenBank/DDBJ databases">
        <title>Identification and recombinant expression of a fungal hydrolase from Papiliotrema laurentii that hydrolyzes apple cutin and clears colloidal polyester polyurethane.</title>
        <authorList>
            <consortium name="DOE Joint Genome Institute"/>
            <person name="Roman V.A."/>
            <person name="Bojanowski C."/>
            <person name="Crable B.R."/>
            <person name="Wagner D.N."/>
            <person name="Hung C.S."/>
            <person name="Nadeau L.J."/>
            <person name="Schratz L."/>
            <person name="Haridas S."/>
            <person name="Pangilinan J."/>
            <person name="Lipzen A."/>
            <person name="Na H."/>
            <person name="Yan M."/>
            <person name="Ng V."/>
            <person name="Grigoriev I.V."/>
            <person name="Spatafora J.W."/>
            <person name="Barlow D."/>
            <person name="Biffinger J."/>
            <person name="Kelley-Loughnane N."/>
            <person name="Varaljay V.A."/>
            <person name="Crookes-Goodson W.J."/>
        </authorList>
    </citation>
    <scope>NUCLEOTIDE SEQUENCE</scope>
    <source>
        <strain evidence="6">5307AH</strain>
    </source>
</reference>
<evidence type="ECO:0000256" key="3">
    <source>
        <dbReference type="ARBA" id="ARBA00022912"/>
    </source>
</evidence>
<organism evidence="6 7">
    <name type="scientific">Papiliotrema laurentii</name>
    <name type="common">Cryptococcus laurentii</name>
    <dbReference type="NCBI Taxonomy" id="5418"/>
    <lineage>
        <taxon>Eukaryota</taxon>
        <taxon>Fungi</taxon>
        <taxon>Dikarya</taxon>
        <taxon>Basidiomycota</taxon>
        <taxon>Agaricomycotina</taxon>
        <taxon>Tremellomycetes</taxon>
        <taxon>Tremellales</taxon>
        <taxon>Rhynchogastremaceae</taxon>
        <taxon>Papiliotrema</taxon>
    </lineage>
</organism>
<dbReference type="Proteomes" id="UP001182556">
    <property type="component" value="Unassembled WGS sequence"/>
</dbReference>
<dbReference type="InterPro" id="IPR017867">
    <property type="entry name" value="Tyr_phospatase_low_mol_wt"/>
</dbReference>
<gene>
    <name evidence="6" type="ORF">DB88DRAFT_487336</name>
</gene>
<proteinExistence type="inferred from homology"/>
<keyword evidence="7" id="KW-1185">Reference proteome</keyword>
<dbReference type="Gene3D" id="3.40.50.2300">
    <property type="match status" value="1"/>
</dbReference>
<dbReference type="AlphaFoldDB" id="A0AAD9FRN5"/>
<comment type="caution">
    <text evidence="6">The sequence shown here is derived from an EMBL/GenBank/DDBJ whole genome shotgun (WGS) entry which is preliminary data.</text>
</comment>
<dbReference type="GO" id="GO:0004725">
    <property type="term" value="F:protein tyrosine phosphatase activity"/>
    <property type="evidence" value="ECO:0007669"/>
    <property type="project" value="InterPro"/>
</dbReference>
<dbReference type="EMBL" id="JAODAN010000004">
    <property type="protein sequence ID" value="KAK1924919.1"/>
    <property type="molecule type" value="Genomic_DNA"/>
</dbReference>
<keyword evidence="3" id="KW-0904">Protein phosphatase</keyword>
<dbReference type="PANTHER" id="PTHR11717">
    <property type="entry name" value="LOW MOLECULAR WEIGHT PROTEIN TYROSINE PHOSPHATASE"/>
    <property type="match status" value="1"/>
</dbReference>
<evidence type="ECO:0000256" key="1">
    <source>
        <dbReference type="ARBA" id="ARBA00011063"/>
    </source>
</evidence>
<dbReference type="InterPro" id="IPR023485">
    <property type="entry name" value="Ptyr_pPase"/>
</dbReference>
<evidence type="ECO:0000256" key="4">
    <source>
        <dbReference type="PIRSR" id="PIRSR617867-1"/>
    </source>
</evidence>
<dbReference type="SUPFAM" id="SSF52788">
    <property type="entry name" value="Phosphotyrosine protein phosphatases I"/>
    <property type="match status" value="1"/>
</dbReference>
<name>A0AAD9FRN5_PAPLA</name>
<sequence>MAEAVLNHRISQRQDLKGKIDFHVDSAGTGAYHAGDEADDRTIATCRKHKIPISCIARKVTNADFAKFDYIIAMDQSNLQTLLNRQPASSRSHIALFGSFDPALANSYDAKKGRAIDDPYYGGSDGFEKCYQQCIVYADGLLDYIEKHV</sequence>
<dbReference type="PRINTS" id="PR00719">
    <property type="entry name" value="LMWPTPASE"/>
</dbReference>
<feature type="active site" description="Proton donor" evidence="4">
    <location>
        <position position="118"/>
    </location>
</feature>
<comment type="similarity">
    <text evidence="1">Belongs to the low molecular weight phosphotyrosine protein phosphatase family.</text>
</comment>
<dbReference type="CDD" id="cd16343">
    <property type="entry name" value="LMWPTP"/>
    <property type="match status" value="1"/>
</dbReference>